<evidence type="ECO:0000256" key="9">
    <source>
        <dbReference type="SAM" id="Phobius"/>
    </source>
</evidence>
<accession>A0A0L0N3P7</accession>
<gene>
    <name evidence="12" type="ORF">TOPH_06562</name>
</gene>
<feature type="domain" description="Cation efflux protein cytoplasmic" evidence="11">
    <location>
        <begin position="322"/>
        <end position="394"/>
    </location>
</feature>
<feature type="non-terminal residue" evidence="12">
    <location>
        <position position="1"/>
    </location>
</feature>
<feature type="transmembrane region" description="Helical" evidence="9">
    <location>
        <begin position="165"/>
        <end position="186"/>
    </location>
</feature>
<dbReference type="Proteomes" id="UP000036947">
    <property type="component" value="Unassembled WGS sequence"/>
</dbReference>
<name>A0A0L0N3P7_TOLOC</name>
<feature type="domain" description="Cation efflux protein transmembrane" evidence="10">
    <location>
        <begin position="116"/>
        <end position="316"/>
    </location>
</feature>
<evidence type="ECO:0000256" key="5">
    <source>
        <dbReference type="ARBA" id="ARBA00022833"/>
    </source>
</evidence>
<dbReference type="InterPro" id="IPR058533">
    <property type="entry name" value="Cation_efflux_TM"/>
</dbReference>
<keyword evidence="13" id="KW-1185">Reference proteome</keyword>
<dbReference type="Pfam" id="PF16916">
    <property type="entry name" value="ZT_dimer"/>
    <property type="match status" value="1"/>
</dbReference>
<reference evidence="12 13" key="1">
    <citation type="journal article" date="2015" name="BMC Genomics">
        <title>The genome of the truffle-parasite Tolypocladium ophioglossoides and the evolution of antifungal peptaibiotics.</title>
        <authorList>
            <person name="Quandt C.A."/>
            <person name="Bushley K.E."/>
            <person name="Spatafora J.W."/>
        </authorList>
    </citation>
    <scope>NUCLEOTIDE SEQUENCE [LARGE SCALE GENOMIC DNA]</scope>
    <source>
        <strain evidence="12 13">CBS 100239</strain>
    </source>
</reference>
<evidence type="ECO:0000313" key="13">
    <source>
        <dbReference type="Proteomes" id="UP000036947"/>
    </source>
</evidence>
<protein>
    <submittedName>
        <fullName evidence="12">Zinc/cadmium resistance protein</fullName>
    </submittedName>
</protein>
<proteinExistence type="inferred from homology"/>
<dbReference type="GO" id="GO:0005385">
    <property type="term" value="F:zinc ion transmembrane transporter activity"/>
    <property type="evidence" value="ECO:0007669"/>
    <property type="project" value="TreeGrafter"/>
</dbReference>
<dbReference type="GO" id="GO:0016020">
    <property type="term" value="C:membrane"/>
    <property type="evidence" value="ECO:0007669"/>
    <property type="project" value="UniProtKB-SubCell"/>
</dbReference>
<dbReference type="GO" id="GO:0006882">
    <property type="term" value="P:intracellular zinc ion homeostasis"/>
    <property type="evidence" value="ECO:0007669"/>
    <property type="project" value="TreeGrafter"/>
</dbReference>
<feature type="transmembrane region" description="Helical" evidence="9">
    <location>
        <begin position="254"/>
        <end position="278"/>
    </location>
</feature>
<dbReference type="InterPro" id="IPR027469">
    <property type="entry name" value="Cation_efflux_TMD_sf"/>
</dbReference>
<dbReference type="PANTHER" id="PTHR45820">
    <property type="entry name" value="FI23527P1"/>
    <property type="match status" value="1"/>
</dbReference>
<dbReference type="SUPFAM" id="SSF161111">
    <property type="entry name" value="Cation efflux protein transmembrane domain-like"/>
    <property type="match status" value="1"/>
</dbReference>
<organism evidence="12 13">
    <name type="scientific">Tolypocladium ophioglossoides (strain CBS 100239)</name>
    <name type="common">Snaketongue truffleclub</name>
    <name type="synonym">Elaphocordyceps ophioglossoides</name>
    <dbReference type="NCBI Taxonomy" id="1163406"/>
    <lineage>
        <taxon>Eukaryota</taxon>
        <taxon>Fungi</taxon>
        <taxon>Dikarya</taxon>
        <taxon>Ascomycota</taxon>
        <taxon>Pezizomycotina</taxon>
        <taxon>Sordariomycetes</taxon>
        <taxon>Hypocreomycetidae</taxon>
        <taxon>Hypocreales</taxon>
        <taxon>Ophiocordycipitaceae</taxon>
        <taxon>Tolypocladium</taxon>
    </lineage>
</organism>
<keyword evidence="5" id="KW-0862">Zinc</keyword>
<dbReference type="Gene3D" id="1.20.1510.10">
    <property type="entry name" value="Cation efflux protein transmembrane domain"/>
    <property type="match status" value="1"/>
</dbReference>
<evidence type="ECO:0000256" key="8">
    <source>
        <dbReference type="SAM" id="MobiDB-lite"/>
    </source>
</evidence>
<keyword evidence="3" id="KW-0813">Transport</keyword>
<dbReference type="SUPFAM" id="SSF160240">
    <property type="entry name" value="Cation efflux protein cytoplasmic domain-like"/>
    <property type="match status" value="1"/>
</dbReference>
<dbReference type="AlphaFoldDB" id="A0A0L0N3P7"/>
<evidence type="ECO:0000256" key="6">
    <source>
        <dbReference type="ARBA" id="ARBA00022989"/>
    </source>
</evidence>
<evidence type="ECO:0000256" key="4">
    <source>
        <dbReference type="ARBA" id="ARBA00022692"/>
    </source>
</evidence>
<evidence type="ECO:0000256" key="3">
    <source>
        <dbReference type="ARBA" id="ARBA00022448"/>
    </source>
</evidence>
<evidence type="ECO:0000256" key="1">
    <source>
        <dbReference type="ARBA" id="ARBA00004141"/>
    </source>
</evidence>
<feature type="transmembrane region" description="Helical" evidence="9">
    <location>
        <begin position="84"/>
        <end position="108"/>
    </location>
</feature>
<feature type="transmembrane region" description="Helical" evidence="9">
    <location>
        <begin position="44"/>
        <end position="64"/>
    </location>
</feature>
<dbReference type="EMBL" id="LFRF01000023">
    <property type="protein sequence ID" value="KND88748.1"/>
    <property type="molecule type" value="Genomic_DNA"/>
</dbReference>
<evidence type="ECO:0000256" key="2">
    <source>
        <dbReference type="ARBA" id="ARBA00008873"/>
    </source>
</evidence>
<evidence type="ECO:0000256" key="7">
    <source>
        <dbReference type="ARBA" id="ARBA00023136"/>
    </source>
</evidence>
<evidence type="ECO:0000259" key="11">
    <source>
        <dbReference type="Pfam" id="PF16916"/>
    </source>
</evidence>
<keyword evidence="6 9" id="KW-1133">Transmembrane helix</keyword>
<feature type="transmembrane region" description="Helical" evidence="9">
    <location>
        <begin position="129"/>
        <end position="153"/>
    </location>
</feature>
<dbReference type="OrthoDB" id="9944568at2759"/>
<dbReference type="NCBIfam" id="TIGR01297">
    <property type="entry name" value="CDF"/>
    <property type="match status" value="1"/>
</dbReference>
<dbReference type="PANTHER" id="PTHR45820:SF5">
    <property type="entry name" value="DIFFUSION FACILITATOR FAMILY METAL ION TRANSPORTER, PUTATIVE-RELATED"/>
    <property type="match status" value="1"/>
</dbReference>
<keyword evidence="7 9" id="KW-0472">Membrane</keyword>
<feature type="transmembrane region" description="Helical" evidence="9">
    <location>
        <begin position="290"/>
        <end position="307"/>
    </location>
</feature>
<feature type="domain" description="Cation efflux protein transmembrane" evidence="10">
    <location>
        <begin position="44"/>
        <end position="91"/>
    </location>
</feature>
<feature type="compositionally biased region" description="Basic and acidic residues" evidence="8">
    <location>
        <begin position="194"/>
        <end position="211"/>
    </location>
</feature>
<sequence>GDSGLQHCPSCDIHKRQLPSPGASCLRCLSTTMAFVKVTRKQRLIATIVISFSFFVAELVAGFYTHSLALVADAFHYLSDLVGFVVALVALLVRIVSALQLPDLVLNSPQISERPRPPPKEYTFGWQRATLLGAFFNGVFLLALGVSILVQAIERLTHIRPIENPKVVLIIGCVGLGLNVLVMSFLHELMTKEEHDHGHGHSHEHKHSHETDSEEESAIEMDGRKAEARPAASHHEHKHTATTPSHPGRDLGMLGVLVHVIGDAINNVGVIVAALVIWKAEGEARYYVDPAIGVFIAIMIFLTAIPLTKSSGGILLQVAPGGIDLEDVKHDIESIPGVESVHELHIWRLDQHKSVASAHIVVDSRTVKSFADKARIIMECLHAYGIHSATLQPEILPPYETHNSSAQPEGESATPRRRRDGPHCQLICGNLCGGLRCCTPVQME</sequence>
<evidence type="ECO:0000259" key="10">
    <source>
        <dbReference type="Pfam" id="PF01545"/>
    </source>
</evidence>
<comment type="subcellular location">
    <subcellularLocation>
        <location evidence="1">Membrane</location>
        <topology evidence="1">Multi-pass membrane protein</topology>
    </subcellularLocation>
</comment>
<evidence type="ECO:0000313" key="12">
    <source>
        <dbReference type="EMBL" id="KND88748.1"/>
    </source>
</evidence>
<feature type="region of interest" description="Disordered" evidence="8">
    <location>
        <begin position="397"/>
        <end position="419"/>
    </location>
</feature>
<dbReference type="InterPro" id="IPR002524">
    <property type="entry name" value="Cation_efflux"/>
</dbReference>
<feature type="region of interest" description="Disordered" evidence="8">
    <location>
        <begin position="194"/>
        <end position="247"/>
    </location>
</feature>
<keyword evidence="4 9" id="KW-0812">Transmembrane</keyword>
<dbReference type="Pfam" id="PF01545">
    <property type="entry name" value="Cation_efflux"/>
    <property type="match status" value="2"/>
</dbReference>
<comment type="caution">
    <text evidence="12">The sequence shown here is derived from an EMBL/GenBank/DDBJ whole genome shotgun (WGS) entry which is preliminary data.</text>
</comment>
<comment type="similarity">
    <text evidence="2">Belongs to the cation diffusion facilitator (CDF) transporter (TC 2.A.4) family. SLC30A subfamily.</text>
</comment>
<dbReference type="InterPro" id="IPR027470">
    <property type="entry name" value="Cation_efflux_CTD"/>
</dbReference>
<dbReference type="InterPro" id="IPR036837">
    <property type="entry name" value="Cation_efflux_CTD_sf"/>
</dbReference>